<feature type="transmembrane region" description="Helical" evidence="1">
    <location>
        <begin position="72"/>
        <end position="93"/>
    </location>
</feature>
<protein>
    <recommendedName>
        <fullName evidence="4">MARVEL domain-containing protein</fullName>
    </recommendedName>
</protein>
<keyword evidence="3" id="KW-1185">Reference proteome</keyword>
<keyword evidence="1" id="KW-0472">Membrane</keyword>
<evidence type="ECO:0000256" key="1">
    <source>
        <dbReference type="SAM" id="Phobius"/>
    </source>
</evidence>
<dbReference type="Proteomes" id="UP001213000">
    <property type="component" value="Unassembled WGS sequence"/>
</dbReference>
<organism evidence="2 3">
    <name type="scientific">Leucocoprinus birnbaumii</name>
    <dbReference type="NCBI Taxonomy" id="56174"/>
    <lineage>
        <taxon>Eukaryota</taxon>
        <taxon>Fungi</taxon>
        <taxon>Dikarya</taxon>
        <taxon>Basidiomycota</taxon>
        <taxon>Agaricomycotina</taxon>
        <taxon>Agaricomycetes</taxon>
        <taxon>Agaricomycetidae</taxon>
        <taxon>Agaricales</taxon>
        <taxon>Agaricineae</taxon>
        <taxon>Agaricaceae</taxon>
        <taxon>Leucocoprinus</taxon>
    </lineage>
</organism>
<proteinExistence type="predicted"/>
<keyword evidence="1" id="KW-0812">Transmembrane</keyword>
<name>A0AAD5VWW4_9AGAR</name>
<comment type="caution">
    <text evidence="2">The sequence shown here is derived from an EMBL/GenBank/DDBJ whole genome shotgun (WGS) entry which is preliminary data.</text>
</comment>
<keyword evidence="1" id="KW-1133">Transmembrane helix</keyword>
<sequence length="198" mass="20963">MSSLLPLVRLVIFGIVSLFALIVMAMSAHILSLTHGVQGGSANFGGLGVAVGVLTLITLPPMIVIGRIRSGAMPTFIVVELGWIGFLWVLWLASAGTTASINGTGGNCASSNHLASTVCGEVNAIEAFGFLNWLMLMAYWLVLLVFSIRGLQSGNSNIWTTSVDEAHGSSNFAHDKSNVLHQPNYASQYPPMNATHHA</sequence>
<evidence type="ECO:0000313" key="2">
    <source>
        <dbReference type="EMBL" id="KAJ3571670.1"/>
    </source>
</evidence>
<feature type="transmembrane region" description="Helical" evidence="1">
    <location>
        <begin position="7"/>
        <end position="32"/>
    </location>
</feature>
<gene>
    <name evidence="2" type="ORF">NP233_g3598</name>
</gene>
<feature type="transmembrane region" description="Helical" evidence="1">
    <location>
        <begin position="130"/>
        <end position="148"/>
    </location>
</feature>
<reference evidence="2" key="1">
    <citation type="submission" date="2022-07" db="EMBL/GenBank/DDBJ databases">
        <title>Genome Sequence of Leucocoprinus birnbaumii.</title>
        <authorList>
            <person name="Buettner E."/>
        </authorList>
    </citation>
    <scope>NUCLEOTIDE SEQUENCE</scope>
    <source>
        <strain evidence="2">VT141</strain>
    </source>
</reference>
<evidence type="ECO:0000313" key="3">
    <source>
        <dbReference type="Proteomes" id="UP001213000"/>
    </source>
</evidence>
<feature type="transmembrane region" description="Helical" evidence="1">
    <location>
        <begin position="44"/>
        <end position="65"/>
    </location>
</feature>
<accession>A0AAD5VWW4</accession>
<dbReference type="EMBL" id="JANIEX010000175">
    <property type="protein sequence ID" value="KAJ3571670.1"/>
    <property type="molecule type" value="Genomic_DNA"/>
</dbReference>
<evidence type="ECO:0008006" key="4">
    <source>
        <dbReference type="Google" id="ProtNLM"/>
    </source>
</evidence>
<dbReference type="AlphaFoldDB" id="A0AAD5VWW4"/>